<dbReference type="Proteomes" id="UP001084197">
    <property type="component" value="Unassembled WGS sequence"/>
</dbReference>
<dbReference type="EMBL" id="JAPRAT010000019">
    <property type="protein sequence ID" value="MCZ0703621.1"/>
    <property type="molecule type" value="Genomic_DNA"/>
</dbReference>
<reference evidence="3" key="1">
    <citation type="submission" date="2022-11" db="EMBL/GenBank/DDBJ databases">
        <title>WGS of Natronobacillus azotifigens 24KS-1, an anaerobic diazotrophic haloalkaliphile from soda-rich habitats.</title>
        <authorList>
            <person name="Sorokin D.Y."/>
            <person name="Merkel A.Y."/>
        </authorList>
    </citation>
    <scope>NUCLEOTIDE SEQUENCE</scope>
    <source>
        <strain evidence="3">24KS-1</strain>
    </source>
</reference>
<comment type="similarity">
    <text evidence="1">Belongs to the UPF0213 family.</text>
</comment>
<evidence type="ECO:0000313" key="4">
    <source>
        <dbReference type="Proteomes" id="UP001084197"/>
    </source>
</evidence>
<dbReference type="InterPro" id="IPR050190">
    <property type="entry name" value="UPF0213_domain"/>
</dbReference>
<dbReference type="InterPro" id="IPR000305">
    <property type="entry name" value="GIY-YIG_endonuc"/>
</dbReference>
<dbReference type="CDD" id="cd10456">
    <property type="entry name" value="GIY-YIG_UPF0213"/>
    <property type="match status" value="1"/>
</dbReference>
<feature type="domain" description="GIY-YIG" evidence="2">
    <location>
        <begin position="5"/>
        <end position="80"/>
    </location>
</feature>
<proteinExistence type="inferred from homology"/>
<gene>
    <name evidence="3" type="ORF">OWO01_10360</name>
</gene>
<dbReference type="InterPro" id="IPR035901">
    <property type="entry name" value="GIY-YIG_endonuc_sf"/>
</dbReference>
<protein>
    <submittedName>
        <fullName evidence="3">GIY-YIG nuclease family protein</fullName>
    </submittedName>
</protein>
<name>A0A9J6RDS2_9BACI</name>
<accession>A0A9J6RDS2</accession>
<sequence>MERNKKHITYILECRDGSLYTGYTNNLMRRLKMHENGKGAKYTRGRGPFQLKFWLSFETKREAMQKEYQIKQMTKQEKQLLIEKYQKGLVIDEDTEKL</sequence>
<evidence type="ECO:0000259" key="2">
    <source>
        <dbReference type="PROSITE" id="PS50164"/>
    </source>
</evidence>
<organism evidence="3 4">
    <name type="scientific">Natronobacillus azotifigens</name>
    <dbReference type="NCBI Taxonomy" id="472978"/>
    <lineage>
        <taxon>Bacteria</taxon>
        <taxon>Bacillati</taxon>
        <taxon>Bacillota</taxon>
        <taxon>Bacilli</taxon>
        <taxon>Bacillales</taxon>
        <taxon>Bacillaceae</taxon>
        <taxon>Natronobacillus</taxon>
    </lineage>
</organism>
<dbReference type="Pfam" id="PF01541">
    <property type="entry name" value="GIY-YIG"/>
    <property type="match status" value="1"/>
</dbReference>
<dbReference type="AlphaFoldDB" id="A0A9J6RDS2"/>
<evidence type="ECO:0000256" key="1">
    <source>
        <dbReference type="ARBA" id="ARBA00007435"/>
    </source>
</evidence>
<dbReference type="SUPFAM" id="SSF82771">
    <property type="entry name" value="GIY-YIG endonuclease"/>
    <property type="match status" value="1"/>
</dbReference>
<comment type="caution">
    <text evidence="3">The sequence shown here is derived from an EMBL/GenBank/DDBJ whole genome shotgun (WGS) entry which is preliminary data.</text>
</comment>
<evidence type="ECO:0000313" key="3">
    <source>
        <dbReference type="EMBL" id="MCZ0703621.1"/>
    </source>
</evidence>
<dbReference type="PANTHER" id="PTHR34477:SF1">
    <property type="entry name" value="UPF0213 PROTEIN YHBQ"/>
    <property type="match status" value="1"/>
</dbReference>
<dbReference type="PROSITE" id="PS50164">
    <property type="entry name" value="GIY_YIG"/>
    <property type="match status" value="1"/>
</dbReference>
<dbReference type="Gene3D" id="3.40.1440.10">
    <property type="entry name" value="GIY-YIG endonuclease"/>
    <property type="match status" value="1"/>
</dbReference>
<keyword evidence="4" id="KW-1185">Reference proteome</keyword>
<dbReference type="PANTHER" id="PTHR34477">
    <property type="entry name" value="UPF0213 PROTEIN YHBQ"/>
    <property type="match status" value="1"/>
</dbReference>